<keyword evidence="2" id="KW-0805">Transcription regulation</keyword>
<dbReference type="Gene3D" id="1.10.1740.10">
    <property type="match status" value="1"/>
</dbReference>
<dbReference type="Pfam" id="PF04542">
    <property type="entry name" value="Sigma70_r2"/>
    <property type="match status" value="1"/>
</dbReference>
<evidence type="ECO:0000256" key="2">
    <source>
        <dbReference type="ARBA" id="ARBA00023015"/>
    </source>
</evidence>
<dbReference type="InterPro" id="IPR013249">
    <property type="entry name" value="RNA_pol_sigma70_r4_t2"/>
</dbReference>
<dbReference type="InterPro" id="IPR036388">
    <property type="entry name" value="WH-like_DNA-bd_sf"/>
</dbReference>
<organism evidence="8 9">
    <name type="scientific">Chitinophaga caseinilytica</name>
    <dbReference type="NCBI Taxonomy" id="2267521"/>
    <lineage>
        <taxon>Bacteria</taxon>
        <taxon>Pseudomonadati</taxon>
        <taxon>Bacteroidota</taxon>
        <taxon>Chitinophagia</taxon>
        <taxon>Chitinophagales</taxon>
        <taxon>Chitinophagaceae</taxon>
        <taxon>Chitinophaga</taxon>
    </lineage>
</organism>
<dbReference type="PANTHER" id="PTHR43133">
    <property type="entry name" value="RNA POLYMERASE ECF-TYPE SIGMA FACTO"/>
    <property type="match status" value="1"/>
</dbReference>
<comment type="similarity">
    <text evidence="1">Belongs to the sigma-70 factor family. ECF subfamily.</text>
</comment>
<accession>A0ABZ2Z9Z8</accession>
<keyword evidence="5" id="KW-0804">Transcription</keyword>
<feature type="domain" description="RNA polymerase sigma-70 region 2" evidence="6">
    <location>
        <begin position="21"/>
        <end position="88"/>
    </location>
</feature>
<dbReference type="Gene3D" id="1.10.10.10">
    <property type="entry name" value="Winged helix-like DNA-binding domain superfamily/Winged helix DNA-binding domain"/>
    <property type="match status" value="1"/>
</dbReference>
<keyword evidence="3" id="KW-0731">Sigma factor</keyword>
<dbReference type="SUPFAM" id="SSF88659">
    <property type="entry name" value="Sigma3 and sigma4 domains of RNA polymerase sigma factors"/>
    <property type="match status" value="1"/>
</dbReference>
<dbReference type="InterPro" id="IPR013325">
    <property type="entry name" value="RNA_pol_sigma_r2"/>
</dbReference>
<dbReference type="NCBIfam" id="TIGR02937">
    <property type="entry name" value="sigma70-ECF"/>
    <property type="match status" value="1"/>
</dbReference>
<protein>
    <submittedName>
        <fullName evidence="8">RNA polymerase sigma factor</fullName>
    </submittedName>
</protein>
<feature type="domain" description="RNA polymerase sigma factor 70 region 4 type 2" evidence="7">
    <location>
        <begin position="138"/>
        <end position="183"/>
    </location>
</feature>
<keyword evidence="9" id="KW-1185">Reference proteome</keyword>
<dbReference type="RefSeq" id="WP_341843655.1">
    <property type="nucleotide sequence ID" value="NZ_CP149792.1"/>
</dbReference>
<gene>
    <name evidence="8" type="ORF">WJU22_12955</name>
</gene>
<evidence type="ECO:0000256" key="1">
    <source>
        <dbReference type="ARBA" id="ARBA00010641"/>
    </source>
</evidence>
<dbReference type="InterPro" id="IPR013324">
    <property type="entry name" value="RNA_pol_sigma_r3/r4-like"/>
</dbReference>
<dbReference type="InterPro" id="IPR014284">
    <property type="entry name" value="RNA_pol_sigma-70_dom"/>
</dbReference>
<keyword evidence="4" id="KW-0238">DNA-binding</keyword>
<evidence type="ECO:0000313" key="8">
    <source>
        <dbReference type="EMBL" id="WZN49080.1"/>
    </source>
</evidence>
<evidence type="ECO:0000313" key="9">
    <source>
        <dbReference type="Proteomes" id="UP001449657"/>
    </source>
</evidence>
<dbReference type="SUPFAM" id="SSF88946">
    <property type="entry name" value="Sigma2 domain of RNA polymerase sigma factors"/>
    <property type="match status" value="1"/>
</dbReference>
<reference evidence="8 9" key="1">
    <citation type="submission" date="2024-03" db="EMBL/GenBank/DDBJ databases">
        <title>Chitinophaga caseinilytica sp. nov., a casein hydrolysing bacterium isolated from forest soil.</title>
        <authorList>
            <person name="Lee D.S."/>
            <person name="Han D.M."/>
            <person name="Baek J.H."/>
            <person name="Choi D.G."/>
            <person name="Jeon J.H."/>
            <person name="Jeon C.O."/>
        </authorList>
    </citation>
    <scope>NUCLEOTIDE SEQUENCE [LARGE SCALE GENOMIC DNA]</scope>
    <source>
        <strain evidence="8 9">KACC 19118</strain>
    </source>
</reference>
<dbReference type="Pfam" id="PF08281">
    <property type="entry name" value="Sigma70_r4_2"/>
    <property type="match status" value="1"/>
</dbReference>
<evidence type="ECO:0000259" key="7">
    <source>
        <dbReference type="Pfam" id="PF08281"/>
    </source>
</evidence>
<evidence type="ECO:0000256" key="3">
    <source>
        <dbReference type="ARBA" id="ARBA00023082"/>
    </source>
</evidence>
<dbReference type="Proteomes" id="UP001449657">
    <property type="component" value="Chromosome"/>
</dbReference>
<name>A0ABZ2Z9Z8_9BACT</name>
<proteinExistence type="inferred from homology"/>
<dbReference type="PANTHER" id="PTHR43133:SF8">
    <property type="entry name" value="RNA POLYMERASE SIGMA FACTOR HI_1459-RELATED"/>
    <property type="match status" value="1"/>
</dbReference>
<sequence>MEKETLHNKALAGDINAFQQLFAEFQHPLKSYLYRLLTDRNDADDLTHDTFIRAFDKISTFNRQSSLKTWVFSIATHLAYDHLKKKKRWPKDAQDQGAMLAIGTAEIAQSFRTVHSTSPAGAYDMMEHIDFCFTCISKTLPIENQVALILKDIYDFPVKEICLILDKTEGVVKHLLNDARETMTGIFDHRCALVNKNGICDQCSQLNGIFNPKQDQQAQRMQLDLVKGSKKFNRTELYELRARLVKAIDPLQSEGADLQDIIMRCTRTAIGDVDNFFDVANPSKPSSIIP</sequence>
<evidence type="ECO:0000256" key="4">
    <source>
        <dbReference type="ARBA" id="ARBA00023125"/>
    </source>
</evidence>
<dbReference type="EMBL" id="CP150096">
    <property type="protein sequence ID" value="WZN49080.1"/>
    <property type="molecule type" value="Genomic_DNA"/>
</dbReference>
<dbReference type="InterPro" id="IPR039425">
    <property type="entry name" value="RNA_pol_sigma-70-like"/>
</dbReference>
<dbReference type="InterPro" id="IPR007627">
    <property type="entry name" value="RNA_pol_sigma70_r2"/>
</dbReference>
<evidence type="ECO:0000256" key="5">
    <source>
        <dbReference type="ARBA" id="ARBA00023163"/>
    </source>
</evidence>
<evidence type="ECO:0000259" key="6">
    <source>
        <dbReference type="Pfam" id="PF04542"/>
    </source>
</evidence>